<evidence type="ECO:0000259" key="2">
    <source>
        <dbReference type="Pfam" id="PF09335"/>
    </source>
</evidence>
<evidence type="ECO:0000313" key="3">
    <source>
        <dbReference type="EMBL" id="AKO51730.1"/>
    </source>
</evidence>
<sequence>MVYLTLFVTAFAAATLLPAYSEILLGTLLAKGYGPFWLWFAATTGNTLGSVVNGIIGRQVDRFKHKRWFPMTEVQLHNARNRFNRFGQWSLLMGWLPIGGDALTLVGGIMRVPWLNFVILVGIGKGLRYAIVLWLVLRAYGPETEALVSGFVFSG</sequence>
<dbReference type="STRING" id="330734.ABA45_04255"/>
<dbReference type="GO" id="GO:0005886">
    <property type="term" value="C:plasma membrane"/>
    <property type="evidence" value="ECO:0007669"/>
    <property type="project" value="UniProtKB-ARBA"/>
</dbReference>
<dbReference type="KEGG" id="mpq:ABA45_04255"/>
<protein>
    <submittedName>
        <fullName evidence="3">Membrane protein</fullName>
    </submittedName>
</protein>
<dbReference type="Proteomes" id="UP000036406">
    <property type="component" value="Chromosome"/>
</dbReference>
<feature type="transmembrane region" description="Helical" evidence="1">
    <location>
        <begin position="115"/>
        <end position="137"/>
    </location>
</feature>
<dbReference type="InterPro" id="IPR032816">
    <property type="entry name" value="VTT_dom"/>
</dbReference>
<dbReference type="InterPro" id="IPR051311">
    <property type="entry name" value="DedA_domain"/>
</dbReference>
<accession>A0A0H4I283</accession>
<keyword evidence="1" id="KW-0812">Transmembrane</keyword>
<dbReference type="PANTHER" id="PTHR42709:SF4">
    <property type="entry name" value="INNER MEMBRANE PROTEIN YQAA"/>
    <property type="match status" value="1"/>
</dbReference>
<keyword evidence="1" id="KW-0472">Membrane</keyword>
<feature type="domain" description="VTT" evidence="2">
    <location>
        <begin position="22"/>
        <end position="133"/>
    </location>
</feature>
<reference evidence="3 4" key="1">
    <citation type="submission" date="2015-05" db="EMBL/GenBank/DDBJ databases">
        <title>Complete genome of Marinobacter psychrophilus strain 20041T isolated from sea-ice of the Canadian Basin.</title>
        <authorList>
            <person name="Song L."/>
            <person name="Ren L."/>
            <person name="Yu Y."/>
            <person name="Wang X."/>
        </authorList>
    </citation>
    <scope>NUCLEOTIDE SEQUENCE [LARGE SCALE GENOMIC DNA]</scope>
    <source>
        <strain evidence="3 4">20041</strain>
    </source>
</reference>
<name>A0A0H4I283_9GAMM</name>
<feature type="transmembrane region" description="Helical" evidence="1">
    <location>
        <begin position="89"/>
        <end position="109"/>
    </location>
</feature>
<keyword evidence="4" id="KW-1185">Reference proteome</keyword>
<proteinExistence type="predicted"/>
<keyword evidence="1" id="KW-1133">Transmembrane helix</keyword>
<gene>
    <name evidence="3" type="ORF">ABA45_04255</name>
</gene>
<dbReference type="PANTHER" id="PTHR42709">
    <property type="entry name" value="ALKALINE PHOSPHATASE LIKE PROTEIN"/>
    <property type="match status" value="1"/>
</dbReference>
<dbReference type="AlphaFoldDB" id="A0A0H4I283"/>
<feature type="transmembrane region" description="Helical" evidence="1">
    <location>
        <begin position="37"/>
        <end position="57"/>
    </location>
</feature>
<evidence type="ECO:0000313" key="4">
    <source>
        <dbReference type="Proteomes" id="UP000036406"/>
    </source>
</evidence>
<dbReference type="RefSeq" id="WP_048384451.1">
    <property type="nucleotide sequence ID" value="NZ_CP011494.1"/>
</dbReference>
<dbReference type="Pfam" id="PF09335">
    <property type="entry name" value="VTT_dom"/>
    <property type="match status" value="1"/>
</dbReference>
<evidence type="ECO:0000256" key="1">
    <source>
        <dbReference type="SAM" id="Phobius"/>
    </source>
</evidence>
<dbReference type="EMBL" id="CP011494">
    <property type="protein sequence ID" value="AKO51730.1"/>
    <property type="molecule type" value="Genomic_DNA"/>
</dbReference>
<organism evidence="3 4">
    <name type="scientific">Marinobacter psychrophilus</name>
    <dbReference type="NCBI Taxonomy" id="330734"/>
    <lineage>
        <taxon>Bacteria</taxon>
        <taxon>Pseudomonadati</taxon>
        <taxon>Pseudomonadota</taxon>
        <taxon>Gammaproteobacteria</taxon>
        <taxon>Pseudomonadales</taxon>
        <taxon>Marinobacteraceae</taxon>
        <taxon>Marinobacter</taxon>
    </lineage>
</organism>